<dbReference type="GO" id="GO:0005886">
    <property type="term" value="C:plasma membrane"/>
    <property type="evidence" value="ECO:0007669"/>
    <property type="project" value="UniProtKB-SubCell"/>
</dbReference>
<dbReference type="GO" id="GO:0007635">
    <property type="term" value="P:chemosensory behavior"/>
    <property type="evidence" value="ECO:0007669"/>
    <property type="project" value="TreeGrafter"/>
</dbReference>
<evidence type="ECO:0000256" key="7">
    <source>
        <dbReference type="ARBA" id="ARBA00023224"/>
    </source>
</evidence>
<dbReference type="GO" id="GO:0043025">
    <property type="term" value="C:neuronal cell body"/>
    <property type="evidence" value="ECO:0007669"/>
    <property type="project" value="TreeGrafter"/>
</dbReference>
<evidence type="ECO:0000256" key="6">
    <source>
        <dbReference type="ARBA" id="ARBA00023170"/>
    </source>
</evidence>
<reference evidence="10" key="1">
    <citation type="submission" date="2025-08" db="UniProtKB">
        <authorList>
            <consortium name="RefSeq"/>
        </authorList>
    </citation>
    <scope>IDENTIFICATION</scope>
</reference>
<dbReference type="PANTHER" id="PTHR21143">
    <property type="entry name" value="INVERTEBRATE GUSTATORY RECEPTOR"/>
    <property type="match status" value="1"/>
</dbReference>
<comment type="subcellular location">
    <subcellularLocation>
        <location evidence="1">Cell membrane</location>
        <topology evidence="1">Multi-pass membrane protein</topology>
    </subcellularLocation>
</comment>
<dbReference type="PANTHER" id="PTHR21143:SF133">
    <property type="entry name" value="GUSTATORY AND PHEROMONE RECEPTOR 32A-RELATED"/>
    <property type="match status" value="1"/>
</dbReference>
<dbReference type="KEGG" id="csol:105359065"/>
<keyword evidence="7" id="KW-0807">Transducer</keyword>
<dbReference type="GO" id="GO:0007165">
    <property type="term" value="P:signal transduction"/>
    <property type="evidence" value="ECO:0007669"/>
    <property type="project" value="UniProtKB-KW"/>
</dbReference>
<sequence>MDISEELNDMYSWSLFLFIFDLFSHIVTNTYFILVFLNFRYVDILITLGLLMWIVIYLVLLLILLVTCHAVTLKANRFPQILMDWRRRNNRQNKYLNTRTTLHYLNRKLMLTAGGCFHVHLPLITASLSHISTYIVILLQIPNNQIS</sequence>
<proteinExistence type="predicted"/>
<gene>
    <name evidence="10" type="primary">LOC105359065</name>
</gene>
<feature type="transmembrane region" description="Helical" evidence="8">
    <location>
        <begin position="44"/>
        <end position="66"/>
    </location>
</feature>
<evidence type="ECO:0000256" key="3">
    <source>
        <dbReference type="ARBA" id="ARBA00022692"/>
    </source>
</evidence>
<dbReference type="Proteomes" id="UP000695007">
    <property type="component" value="Unplaced"/>
</dbReference>
<evidence type="ECO:0000256" key="1">
    <source>
        <dbReference type="ARBA" id="ARBA00004651"/>
    </source>
</evidence>
<evidence type="ECO:0000256" key="5">
    <source>
        <dbReference type="ARBA" id="ARBA00023136"/>
    </source>
</evidence>
<accession>A0AAJ6YB80</accession>
<keyword evidence="5 8" id="KW-0472">Membrane</keyword>
<evidence type="ECO:0000313" key="10">
    <source>
        <dbReference type="RefSeq" id="XP_011493843.1"/>
    </source>
</evidence>
<keyword evidence="9" id="KW-1185">Reference proteome</keyword>
<keyword evidence="2" id="KW-1003">Cell membrane</keyword>
<dbReference type="GeneID" id="105359065"/>
<dbReference type="GO" id="GO:0030424">
    <property type="term" value="C:axon"/>
    <property type="evidence" value="ECO:0007669"/>
    <property type="project" value="TreeGrafter"/>
</dbReference>
<dbReference type="RefSeq" id="XP_011493843.1">
    <property type="nucleotide sequence ID" value="XM_011495541.1"/>
</dbReference>
<dbReference type="Pfam" id="PF08395">
    <property type="entry name" value="7tm_7"/>
    <property type="match status" value="1"/>
</dbReference>
<evidence type="ECO:0000313" key="9">
    <source>
        <dbReference type="Proteomes" id="UP000695007"/>
    </source>
</evidence>
<dbReference type="GO" id="GO:0050909">
    <property type="term" value="P:sensory perception of taste"/>
    <property type="evidence" value="ECO:0007669"/>
    <property type="project" value="InterPro"/>
</dbReference>
<organism evidence="9 10">
    <name type="scientific">Ceratosolen solmsi marchali</name>
    <dbReference type="NCBI Taxonomy" id="326594"/>
    <lineage>
        <taxon>Eukaryota</taxon>
        <taxon>Metazoa</taxon>
        <taxon>Ecdysozoa</taxon>
        <taxon>Arthropoda</taxon>
        <taxon>Hexapoda</taxon>
        <taxon>Insecta</taxon>
        <taxon>Pterygota</taxon>
        <taxon>Neoptera</taxon>
        <taxon>Endopterygota</taxon>
        <taxon>Hymenoptera</taxon>
        <taxon>Apocrita</taxon>
        <taxon>Proctotrupomorpha</taxon>
        <taxon>Chalcidoidea</taxon>
        <taxon>Agaonidae</taxon>
        <taxon>Agaoninae</taxon>
        <taxon>Ceratosolen</taxon>
    </lineage>
</organism>
<dbReference type="AlphaFoldDB" id="A0AAJ6YB80"/>
<keyword evidence="3 8" id="KW-0812">Transmembrane</keyword>
<keyword evidence="6" id="KW-0675">Receptor</keyword>
<feature type="transmembrane region" description="Helical" evidence="8">
    <location>
        <begin position="12"/>
        <end position="37"/>
    </location>
</feature>
<name>A0AAJ6YB80_9HYME</name>
<evidence type="ECO:0000256" key="2">
    <source>
        <dbReference type="ARBA" id="ARBA00022475"/>
    </source>
</evidence>
<keyword evidence="4 8" id="KW-1133">Transmembrane helix</keyword>
<dbReference type="GO" id="GO:0030425">
    <property type="term" value="C:dendrite"/>
    <property type="evidence" value="ECO:0007669"/>
    <property type="project" value="TreeGrafter"/>
</dbReference>
<protein>
    <submittedName>
        <fullName evidence="10">Uncharacterized protein LOC105359065</fullName>
    </submittedName>
</protein>
<evidence type="ECO:0000256" key="8">
    <source>
        <dbReference type="SAM" id="Phobius"/>
    </source>
</evidence>
<evidence type="ECO:0000256" key="4">
    <source>
        <dbReference type="ARBA" id="ARBA00022989"/>
    </source>
</evidence>
<dbReference type="GO" id="GO:0008049">
    <property type="term" value="P:male courtship behavior"/>
    <property type="evidence" value="ECO:0007669"/>
    <property type="project" value="TreeGrafter"/>
</dbReference>
<dbReference type="InterPro" id="IPR013604">
    <property type="entry name" value="7TM_chemorcpt"/>
</dbReference>